<dbReference type="HOGENOM" id="CLU_1076097_0_0_2"/>
<gene>
    <name evidence="3" type="ordered locus">MCON_0736</name>
</gene>
<evidence type="ECO:0000259" key="2">
    <source>
        <dbReference type="Pfam" id="PF01841"/>
    </source>
</evidence>
<feature type="region of interest" description="Disordered" evidence="1">
    <location>
        <begin position="66"/>
        <end position="86"/>
    </location>
</feature>
<dbReference type="AlphaFoldDB" id="F4BXW1"/>
<protein>
    <recommendedName>
        <fullName evidence="2">Transglutaminase-like domain-containing protein</fullName>
    </recommendedName>
</protein>
<keyword evidence="4" id="KW-1185">Reference proteome</keyword>
<dbReference type="InParanoid" id="F4BXW1"/>
<dbReference type="KEGG" id="mcj:MCON_0736"/>
<dbReference type="InterPro" id="IPR038765">
    <property type="entry name" value="Papain-like_cys_pep_sf"/>
</dbReference>
<evidence type="ECO:0000256" key="1">
    <source>
        <dbReference type="SAM" id="MobiDB-lite"/>
    </source>
</evidence>
<dbReference type="SUPFAM" id="SSF54001">
    <property type="entry name" value="Cysteine proteinases"/>
    <property type="match status" value="1"/>
</dbReference>
<feature type="domain" description="Transglutaminase-like" evidence="2">
    <location>
        <begin position="121"/>
        <end position="214"/>
    </location>
</feature>
<dbReference type="EMBL" id="CP002565">
    <property type="protein sequence ID" value="AEB67545.1"/>
    <property type="molecule type" value="Genomic_DNA"/>
</dbReference>
<organism evidence="3 4">
    <name type="scientific">Methanothrix soehngenii (strain ATCC 5969 / DSM 3671 / JCM 10134 / NBRC 103675 / OCM 69 / GP-6)</name>
    <name type="common">Methanosaeta concilii</name>
    <dbReference type="NCBI Taxonomy" id="990316"/>
    <lineage>
        <taxon>Archaea</taxon>
        <taxon>Methanobacteriati</taxon>
        <taxon>Methanobacteriota</taxon>
        <taxon>Stenosarchaea group</taxon>
        <taxon>Methanomicrobia</taxon>
        <taxon>Methanotrichales</taxon>
        <taxon>Methanotrichaceae</taxon>
        <taxon>Methanothrix</taxon>
    </lineage>
</organism>
<name>F4BXW1_METSG</name>
<dbReference type="Pfam" id="PF01841">
    <property type="entry name" value="Transglut_core"/>
    <property type="match status" value="1"/>
</dbReference>
<dbReference type="InterPro" id="IPR002931">
    <property type="entry name" value="Transglutaminase-like"/>
</dbReference>
<dbReference type="STRING" id="990316.MCON_0736"/>
<proteinExistence type="predicted"/>
<reference evidence="3 4" key="1">
    <citation type="journal article" date="2011" name="J. Bacteriol.">
        <title>Complete genome sequence of Methanosaeta concilii, a specialist in aceticlastic methanogenesis.</title>
        <authorList>
            <person name="Barber R.D."/>
            <person name="Zhang L."/>
            <person name="Harnack M."/>
            <person name="Olson M.V."/>
            <person name="Kaul R."/>
            <person name="Ingram-Smith C."/>
            <person name="Smith K.S."/>
        </authorList>
    </citation>
    <scope>NUCLEOTIDE SEQUENCE [LARGE SCALE GENOMIC DNA]</scope>
    <source>
        <strain evidence="4">ATCC 5969 / DSM 3671 / JCM 10134 / NBRC 103675 / OCM 69 / GP-6</strain>
    </source>
</reference>
<evidence type="ECO:0000313" key="4">
    <source>
        <dbReference type="Proteomes" id="UP000007807"/>
    </source>
</evidence>
<sequence length="258" mass="27791">MQITMAHGAIWLCMVLLIGSGSAADVPFVFNQSTSGVAGYTSAQIEQDHTTSPDLAGVPIVSSPSDNESLEIPITGGGSGSGTQEKNIGELKRTLDARVEPDNPRVRDEAVVLALKYPGEKTIDQIVSIYDYLKNGDESKKGWGYVSDPRGIDDFMFANQTLRNGERANCVGGGDCDDFAILMSALVESIGGTTRIILARNNSTGGHAYTEVYLGRINNSDSGGQVEAIIDWLKEKLDADKIYTHIDTDTKDVWLNLD</sequence>
<accession>F4BXW1</accession>
<evidence type="ECO:0000313" key="3">
    <source>
        <dbReference type="EMBL" id="AEB67545.1"/>
    </source>
</evidence>
<dbReference type="Proteomes" id="UP000007807">
    <property type="component" value="Chromosome"/>
</dbReference>